<gene>
    <name evidence="3" type="ORF">SSS_97</name>
</gene>
<evidence type="ECO:0000256" key="1">
    <source>
        <dbReference type="SAM" id="MobiDB-lite"/>
    </source>
</evidence>
<organism evidence="3">
    <name type="scientific">Sarcoptes scabiei</name>
    <name type="common">Itch mite</name>
    <name type="synonym">Acarus scabiei</name>
    <dbReference type="NCBI Taxonomy" id="52283"/>
    <lineage>
        <taxon>Eukaryota</taxon>
        <taxon>Metazoa</taxon>
        <taxon>Ecdysozoa</taxon>
        <taxon>Arthropoda</taxon>
        <taxon>Chelicerata</taxon>
        <taxon>Arachnida</taxon>
        <taxon>Acari</taxon>
        <taxon>Acariformes</taxon>
        <taxon>Sarcoptiformes</taxon>
        <taxon>Astigmata</taxon>
        <taxon>Psoroptidia</taxon>
        <taxon>Sarcoptoidea</taxon>
        <taxon>Sarcoptidae</taxon>
        <taxon>Sarcoptinae</taxon>
        <taxon>Sarcoptes</taxon>
    </lineage>
</organism>
<evidence type="ECO:0000256" key="2">
    <source>
        <dbReference type="SAM" id="Phobius"/>
    </source>
</evidence>
<keyword evidence="2" id="KW-0472">Membrane</keyword>
<keyword evidence="2" id="KW-0812">Transmembrane</keyword>
<dbReference type="AlphaFoldDB" id="A0A834R497"/>
<evidence type="ECO:0000313" key="3">
    <source>
        <dbReference type="EMBL" id="KAF7489379.1"/>
    </source>
</evidence>
<feature type="compositionally biased region" description="Low complexity" evidence="1">
    <location>
        <begin position="111"/>
        <end position="125"/>
    </location>
</feature>
<dbReference type="EnsemblMetazoa" id="SSS_97s_mrna">
    <property type="protein sequence ID" value="KAF7489379.1"/>
    <property type="gene ID" value="SSS_97"/>
</dbReference>
<keyword evidence="2" id="KW-1133">Transmembrane helix</keyword>
<protein>
    <submittedName>
        <fullName evidence="3 4">Uncharacterized protein</fullName>
    </submittedName>
</protein>
<name>A0A834R497_SARSC</name>
<feature type="region of interest" description="Disordered" evidence="1">
    <location>
        <begin position="103"/>
        <end position="125"/>
    </location>
</feature>
<sequence>MLAQDHRTVCDNNDLILRPKANVVSLSFNDCEKYNCCCGYYHRNCRIKSKTSSSRTNRFKQINAMQCSRLDWSSMNASFTGASKQISNNLFHSIDSNRLVRSDFDPPLRPSSSSSSSTWTTTTMTTTTKRATPMMTMMMVMMIITVILFESKPILLSKIDVPSKLHRHSLSSLRSPPSPSSSALLSTSGTLRFLEICDRYGIKFHC</sequence>
<dbReference type="EMBL" id="WVUK01000065">
    <property type="protein sequence ID" value="KAF7489379.1"/>
    <property type="molecule type" value="Genomic_DNA"/>
</dbReference>
<reference evidence="5" key="1">
    <citation type="journal article" date="2020" name="PLoS Negl. Trop. Dis.">
        <title>High-quality nuclear genome for Sarcoptes scabiei-A critical resource for a neglected parasite.</title>
        <authorList>
            <person name="Korhonen P.K."/>
            <person name="Gasser R.B."/>
            <person name="Ma G."/>
            <person name="Wang T."/>
            <person name="Stroehlein A.J."/>
            <person name="Young N.D."/>
            <person name="Ang C.S."/>
            <person name="Fernando D.D."/>
            <person name="Lu H.C."/>
            <person name="Taylor S."/>
            <person name="Reynolds S.L."/>
            <person name="Mofiz E."/>
            <person name="Najaraj S.H."/>
            <person name="Gowda H."/>
            <person name="Madugundu A."/>
            <person name="Renuse S."/>
            <person name="Holt D."/>
            <person name="Pandey A."/>
            <person name="Papenfuss A.T."/>
            <person name="Fischer K."/>
        </authorList>
    </citation>
    <scope>NUCLEOTIDE SEQUENCE [LARGE SCALE GENOMIC DNA]</scope>
</reference>
<keyword evidence="5" id="KW-1185">Reference proteome</keyword>
<reference evidence="4" key="3">
    <citation type="submission" date="2022-06" db="UniProtKB">
        <authorList>
            <consortium name="EnsemblMetazoa"/>
        </authorList>
    </citation>
    <scope>IDENTIFICATION</scope>
</reference>
<evidence type="ECO:0000313" key="4">
    <source>
        <dbReference type="EnsemblMetazoa" id="KAF7489379.1"/>
    </source>
</evidence>
<dbReference type="Proteomes" id="UP000070412">
    <property type="component" value="Unassembled WGS sequence"/>
</dbReference>
<feature type="transmembrane region" description="Helical" evidence="2">
    <location>
        <begin position="131"/>
        <end position="149"/>
    </location>
</feature>
<accession>A0A834R497</accession>
<proteinExistence type="predicted"/>
<evidence type="ECO:0000313" key="5">
    <source>
        <dbReference type="Proteomes" id="UP000070412"/>
    </source>
</evidence>
<reference evidence="3" key="2">
    <citation type="submission" date="2020-01" db="EMBL/GenBank/DDBJ databases">
        <authorList>
            <person name="Korhonen P.K.K."/>
            <person name="Guangxu M.G."/>
            <person name="Wang T.W."/>
            <person name="Stroehlein A.J.S."/>
            <person name="Young N.D."/>
            <person name="Ang C.-S.A."/>
            <person name="Fernando D.W.F."/>
            <person name="Lu H.L."/>
            <person name="Taylor S.T."/>
            <person name="Ehtesham M.E.M."/>
            <person name="Najaraj S.H.N."/>
            <person name="Harsha G.H.G."/>
            <person name="Madugundu A.M."/>
            <person name="Renuse S.R."/>
            <person name="Holt D.H."/>
            <person name="Pandey A.P."/>
            <person name="Papenfuss A.P."/>
            <person name="Gasser R.B.G."/>
            <person name="Fischer K.F."/>
        </authorList>
    </citation>
    <scope>NUCLEOTIDE SEQUENCE</scope>
    <source>
        <strain evidence="3">SSS_KF_BRIS2020</strain>
    </source>
</reference>